<name>A0ABC8Y8S7_9POAL</name>
<reference evidence="2 3" key="2">
    <citation type="submission" date="2024-10" db="EMBL/GenBank/DDBJ databases">
        <authorList>
            <person name="Ryan C."/>
        </authorList>
    </citation>
    <scope>NUCLEOTIDE SEQUENCE [LARGE SCALE GENOMIC DNA]</scope>
</reference>
<dbReference type="Proteomes" id="UP001497457">
    <property type="component" value="Chromosome 16b"/>
</dbReference>
<protein>
    <submittedName>
        <fullName evidence="2">Uncharacterized protein</fullName>
    </submittedName>
</protein>
<accession>A0ABC8Y8S7</accession>
<feature type="compositionally biased region" description="Basic and acidic residues" evidence="1">
    <location>
        <begin position="182"/>
        <end position="201"/>
    </location>
</feature>
<organism evidence="2 3">
    <name type="scientific">Urochloa decumbens</name>
    <dbReference type="NCBI Taxonomy" id="240449"/>
    <lineage>
        <taxon>Eukaryota</taxon>
        <taxon>Viridiplantae</taxon>
        <taxon>Streptophyta</taxon>
        <taxon>Embryophyta</taxon>
        <taxon>Tracheophyta</taxon>
        <taxon>Spermatophyta</taxon>
        <taxon>Magnoliopsida</taxon>
        <taxon>Liliopsida</taxon>
        <taxon>Poales</taxon>
        <taxon>Poaceae</taxon>
        <taxon>PACMAD clade</taxon>
        <taxon>Panicoideae</taxon>
        <taxon>Panicodae</taxon>
        <taxon>Paniceae</taxon>
        <taxon>Melinidinae</taxon>
        <taxon>Urochloa</taxon>
    </lineage>
</organism>
<feature type="region of interest" description="Disordered" evidence="1">
    <location>
        <begin position="179"/>
        <end position="233"/>
    </location>
</feature>
<reference evidence="3" key="1">
    <citation type="submission" date="2024-06" db="EMBL/GenBank/DDBJ databases">
        <authorList>
            <person name="Ryan C."/>
        </authorList>
    </citation>
    <scope>NUCLEOTIDE SEQUENCE [LARGE SCALE GENOMIC DNA]</scope>
</reference>
<dbReference type="AlphaFoldDB" id="A0ABC8Y8S7"/>
<gene>
    <name evidence="2" type="ORF">URODEC1_LOCUS32221</name>
</gene>
<proteinExistence type="predicted"/>
<evidence type="ECO:0000313" key="3">
    <source>
        <dbReference type="Proteomes" id="UP001497457"/>
    </source>
</evidence>
<evidence type="ECO:0000256" key="1">
    <source>
        <dbReference type="SAM" id="MobiDB-lite"/>
    </source>
</evidence>
<evidence type="ECO:0000313" key="2">
    <source>
        <dbReference type="EMBL" id="CAL4939953.1"/>
    </source>
</evidence>
<feature type="region of interest" description="Disordered" evidence="1">
    <location>
        <begin position="101"/>
        <end position="136"/>
    </location>
</feature>
<keyword evidence="3" id="KW-1185">Reference proteome</keyword>
<sequence length="233" mass="25305">MMQRRWRHGSSGELDVFGATSYFAAGLLDCPISDPADRLIQESKVSHITSMDQDDEQLGLHGHDERHTQPGLGVVGNKPSGNKSKLAALLSFVLSPSPRASFRKESLPLPPASKTMLAAGDEPAKASSSSFSSRESSVHELDLGVATGDRRLQGVRIVRGSGGGEERWLVRCSAWEEEEDEHHERMMLDAAESKSSDGNKDEVEEGDDGNDPAGGWESDCSSDLFDLDIEYMS</sequence>
<dbReference type="EMBL" id="OZ075126">
    <property type="protein sequence ID" value="CAL4939953.1"/>
    <property type="molecule type" value="Genomic_DNA"/>
</dbReference>